<sequence>MTTIPRPTETPTETLARPGTAAGAGSARATASAAAAQPGTWEHAVVNRRPGYSLEAPFYTDPEFYRKDLEAVFLRTWIFAASVAEVPEPGDFVTLDVGRASVIIIRDDDEEIRAHHNVCRHRGARLLMEGSVSVGNIVCGYHQWTYSPEGDLMHAGVQAPGFDRKEFSLRPVHVRVIAGLIFVCLGAEAPDDIDEVAERISPYIGPHALERTKVAFQEDLIEHSNWKLVMENNRECYHCEAGHPELTCTFFPTYGYRVEDIPPRLMPAHDRYLAAEQLLSVNADRNGLLTEAIEELSGRPTGFRIQREALDGAGESYTKDGAAASKKLLGEFDTPVLGRLSLHVQPNTWFHFLGDHVVTFALVPLDVDRTLVRTTWLVHEDAVEGEDYDIPHMTEVWHQTNAQDAVLCERAQLGVSSPAYVPGPYAPHEYQVDEFIAWYLERLRDYGGLEGVAGAGAAGAAAAGAAAGSGAGDSGAEAAS</sequence>
<comment type="cofactor">
    <cofactor evidence="1">
        <name>Fe cation</name>
        <dbReference type="ChEBI" id="CHEBI:24875"/>
    </cofactor>
</comment>
<keyword evidence="6" id="KW-0411">Iron-sulfur</keyword>
<evidence type="ECO:0000256" key="3">
    <source>
        <dbReference type="ARBA" id="ARBA00022723"/>
    </source>
</evidence>
<reference evidence="9" key="2">
    <citation type="submission" date="2021-09" db="EMBL/GenBank/DDBJ databases">
        <authorList>
            <person name="Gilroy R."/>
        </authorList>
    </citation>
    <scope>NUCLEOTIDE SEQUENCE</scope>
    <source>
        <strain evidence="9">ChiGjej5B5-7349</strain>
    </source>
</reference>
<dbReference type="PANTHER" id="PTHR43756">
    <property type="entry name" value="CHOLINE MONOOXYGENASE, CHLOROPLASTIC"/>
    <property type="match status" value="1"/>
</dbReference>
<dbReference type="CDD" id="cd03469">
    <property type="entry name" value="Rieske_RO_Alpha_N"/>
    <property type="match status" value="1"/>
</dbReference>
<dbReference type="GO" id="GO:0005506">
    <property type="term" value="F:iron ion binding"/>
    <property type="evidence" value="ECO:0007669"/>
    <property type="project" value="InterPro"/>
</dbReference>
<evidence type="ECO:0000259" key="8">
    <source>
        <dbReference type="PROSITE" id="PS51296"/>
    </source>
</evidence>
<evidence type="ECO:0000256" key="4">
    <source>
        <dbReference type="ARBA" id="ARBA00023002"/>
    </source>
</evidence>
<reference evidence="9" key="1">
    <citation type="journal article" date="2021" name="PeerJ">
        <title>Extensive microbial diversity within the chicken gut microbiome revealed by metagenomics and culture.</title>
        <authorList>
            <person name="Gilroy R."/>
            <person name="Ravi A."/>
            <person name="Getino M."/>
            <person name="Pursley I."/>
            <person name="Horton D.L."/>
            <person name="Alikhan N.F."/>
            <person name="Baker D."/>
            <person name="Gharbi K."/>
            <person name="Hall N."/>
            <person name="Watson M."/>
            <person name="Adriaenssens E.M."/>
            <person name="Foster-Nyarko E."/>
            <person name="Jarju S."/>
            <person name="Secka A."/>
            <person name="Antonio M."/>
            <person name="Oren A."/>
            <person name="Chaudhuri R.R."/>
            <person name="La Ragione R."/>
            <person name="Hildebrand F."/>
            <person name="Pallen M.J."/>
        </authorList>
    </citation>
    <scope>NUCLEOTIDE SEQUENCE</scope>
    <source>
        <strain evidence="9">ChiGjej5B5-7349</strain>
    </source>
</reference>
<gene>
    <name evidence="9" type="ORF">K8V08_08555</name>
</gene>
<dbReference type="Proteomes" id="UP000784435">
    <property type="component" value="Unassembled WGS sequence"/>
</dbReference>
<proteinExistence type="predicted"/>
<protein>
    <submittedName>
        <fullName evidence="9">Aromatic ring-hydroxylating dioxygenase subunit alpha</fullName>
    </submittedName>
</protein>
<evidence type="ECO:0000256" key="7">
    <source>
        <dbReference type="SAM" id="MobiDB-lite"/>
    </source>
</evidence>
<dbReference type="GO" id="GO:0016705">
    <property type="term" value="F:oxidoreductase activity, acting on paired donors, with incorporation or reduction of molecular oxygen"/>
    <property type="evidence" value="ECO:0007669"/>
    <property type="project" value="UniProtKB-ARBA"/>
</dbReference>
<dbReference type="SUPFAM" id="SSF55961">
    <property type="entry name" value="Bet v1-like"/>
    <property type="match status" value="1"/>
</dbReference>
<dbReference type="AlphaFoldDB" id="A0A921ME66"/>
<comment type="caution">
    <text evidence="9">The sequence shown here is derived from an EMBL/GenBank/DDBJ whole genome shotgun (WGS) entry which is preliminary data.</text>
</comment>
<name>A0A921ME66_9MICO</name>
<evidence type="ECO:0000256" key="2">
    <source>
        <dbReference type="ARBA" id="ARBA00022714"/>
    </source>
</evidence>
<evidence type="ECO:0000256" key="1">
    <source>
        <dbReference type="ARBA" id="ARBA00001962"/>
    </source>
</evidence>
<feature type="domain" description="Rieske" evidence="8">
    <location>
        <begin position="77"/>
        <end position="183"/>
    </location>
</feature>
<dbReference type="InterPro" id="IPR001663">
    <property type="entry name" value="Rng_hydr_dOase-A"/>
</dbReference>
<dbReference type="PANTHER" id="PTHR43756:SF5">
    <property type="entry name" value="CHOLINE MONOOXYGENASE, CHLOROPLASTIC"/>
    <property type="match status" value="1"/>
</dbReference>
<feature type="region of interest" description="Disordered" evidence="7">
    <location>
        <begin position="1"/>
        <end position="32"/>
    </location>
</feature>
<keyword evidence="9" id="KW-0223">Dioxygenase</keyword>
<evidence type="ECO:0000256" key="5">
    <source>
        <dbReference type="ARBA" id="ARBA00023004"/>
    </source>
</evidence>
<dbReference type="EMBL" id="DYUK01000183">
    <property type="protein sequence ID" value="HJG80448.1"/>
    <property type="molecule type" value="Genomic_DNA"/>
</dbReference>
<accession>A0A921ME66</accession>
<dbReference type="PRINTS" id="PR00090">
    <property type="entry name" value="RNGDIOXGNASE"/>
</dbReference>
<organism evidence="9 10">
    <name type="scientific">Brevibacterium senegalense</name>
    <dbReference type="NCBI Taxonomy" id="1033736"/>
    <lineage>
        <taxon>Bacteria</taxon>
        <taxon>Bacillati</taxon>
        <taxon>Actinomycetota</taxon>
        <taxon>Actinomycetes</taxon>
        <taxon>Micrococcales</taxon>
        <taxon>Brevibacteriaceae</taxon>
        <taxon>Brevibacterium</taxon>
    </lineage>
</organism>
<dbReference type="PROSITE" id="PS51296">
    <property type="entry name" value="RIESKE"/>
    <property type="match status" value="1"/>
</dbReference>
<evidence type="ECO:0000313" key="10">
    <source>
        <dbReference type="Proteomes" id="UP000784435"/>
    </source>
</evidence>
<keyword evidence="3" id="KW-0479">Metal-binding</keyword>
<evidence type="ECO:0000313" key="9">
    <source>
        <dbReference type="EMBL" id="HJG80448.1"/>
    </source>
</evidence>
<dbReference type="InterPro" id="IPR017941">
    <property type="entry name" value="Rieske_2Fe-2S"/>
</dbReference>
<keyword evidence="4" id="KW-0560">Oxidoreductase</keyword>
<dbReference type="CDD" id="cd08884">
    <property type="entry name" value="RHO_alpha_C_GbcA-like"/>
    <property type="match status" value="1"/>
</dbReference>
<dbReference type="GO" id="GO:0051213">
    <property type="term" value="F:dioxygenase activity"/>
    <property type="evidence" value="ECO:0007669"/>
    <property type="project" value="UniProtKB-KW"/>
</dbReference>
<keyword evidence="5" id="KW-0408">Iron</keyword>
<dbReference type="Gene3D" id="2.102.10.10">
    <property type="entry name" value="Rieske [2Fe-2S] iron-sulphur domain"/>
    <property type="match status" value="1"/>
</dbReference>
<dbReference type="Pfam" id="PF00355">
    <property type="entry name" value="Rieske"/>
    <property type="match status" value="1"/>
</dbReference>
<dbReference type="GO" id="GO:0004497">
    <property type="term" value="F:monooxygenase activity"/>
    <property type="evidence" value="ECO:0007669"/>
    <property type="project" value="UniProtKB-ARBA"/>
</dbReference>
<keyword evidence="2" id="KW-0001">2Fe-2S</keyword>
<dbReference type="SUPFAM" id="SSF50022">
    <property type="entry name" value="ISP domain"/>
    <property type="match status" value="1"/>
</dbReference>
<dbReference type="Gene3D" id="3.90.380.10">
    <property type="entry name" value="Naphthalene 1,2-dioxygenase Alpha Subunit, Chain A, domain 1"/>
    <property type="match status" value="1"/>
</dbReference>
<evidence type="ECO:0000256" key="6">
    <source>
        <dbReference type="ARBA" id="ARBA00023014"/>
    </source>
</evidence>
<dbReference type="InterPro" id="IPR015879">
    <property type="entry name" value="Ring_hydroxy_dOase_asu_C_dom"/>
</dbReference>
<dbReference type="InterPro" id="IPR036922">
    <property type="entry name" value="Rieske_2Fe-2S_sf"/>
</dbReference>
<dbReference type="Pfam" id="PF00848">
    <property type="entry name" value="Ring_hydroxyl_A"/>
    <property type="match status" value="1"/>
</dbReference>
<dbReference type="GO" id="GO:0051537">
    <property type="term" value="F:2 iron, 2 sulfur cluster binding"/>
    <property type="evidence" value="ECO:0007669"/>
    <property type="project" value="UniProtKB-KW"/>
</dbReference>